<proteinExistence type="predicted"/>
<dbReference type="EMBL" id="WAEL01000005">
    <property type="protein sequence ID" value="NID11414.1"/>
    <property type="molecule type" value="Genomic_DNA"/>
</dbReference>
<keyword evidence="2" id="KW-1185">Reference proteome</keyword>
<comment type="caution">
    <text evidence="1">The sequence shown here is derived from an EMBL/GenBank/DDBJ whole genome shotgun (WGS) entry which is preliminary data.</text>
</comment>
<dbReference type="Proteomes" id="UP000606008">
    <property type="component" value="Unassembled WGS sequence"/>
</dbReference>
<protein>
    <submittedName>
        <fullName evidence="1">Uncharacterized protein</fullName>
    </submittedName>
</protein>
<gene>
    <name evidence="1" type="ORF">F7231_14665</name>
</gene>
<sequence>MKASTEQKKISLKDVVVTENPELGRIFGGRVLFPEKNELAKEQIRKYGLPKDIAAPKPFRG</sequence>
<evidence type="ECO:0000313" key="2">
    <source>
        <dbReference type="Proteomes" id="UP000606008"/>
    </source>
</evidence>
<accession>A0ABX0QMQ1</accession>
<organism evidence="1 2">
    <name type="scientific">Fibrivirga algicola</name>
    <dbReference type="NCBI Taxonomy" id="2950420"/>
    <lineage>
        <taxon>Bacteria</taxon>
        <taxon>Pseudomonadati</taxon>
        <taxon>Bacteroidota</taxon>
        <taxon>Cytophagia</taxon>
        <taxon>Cytophagales</taxon>
        <taxon>Spirosomataceae</taxon>
        <taxon>Fibrivirga</taxon>
    </lineage>
</organism>
<dbReference type="RefSeq" id="WP_166692445.1">
    <property type="nucleotide sequence ID" value="NZ_WAEL01000005.1"/>
</dbReference>
<evidence type="ECO:0000313" key="1">
    <source>
        <dbReference type="EMBL" id="NID11414.1"/>
    </source>
</evidence>
<name>A0ABX0QMQ1_9BACT</name>
<reference evidence="1" key="1">
    <citation type="submission" date="2024-05" db="EMBL/GenBank/DDBJ databases">
        <authorList>
            <person name="Jung D.-H."/>
        </authorList>
    </citation>
    <scope>NUCLEOTIDE SEQUENCE</scope>
    <source>
        <strain evidence="1">JA-25</strain>
    </source>
</reference>